<dbReference type="eggNOG" id="COG0469">
    <property type="taxonomic scope" value="Bacteria"/>
</dbReference>
<dbReference type="GO" id="GO:0004743">
    <property type="term" value="F:pyruvate kinase activity"/>
    <property type="evidence" value="ECO:0007669"/>
    <property type="project" value="UniProtKB-UniRule"/>
</dbReference>
<dbReference type="Pfam" id="PF00224">
    <property type="entry name" value="PK"/>
    <property type="match status" value="1"/>
</dbReference>
<evidence type="ECO:0000256" key="9">
    <source>
        <dbReference type="ARBA" id="ARBA00022840"/>
    </source>
</evidence>
<dbReference type="SUPFAM" id="SSF52935">
    <property type="entry name" value="PK C-terminal domain-like"/>
    <property type="match status" value="1"/>
</dbReference>
<dbReference type="EMBL" id="AL445563">
    <property type="protein sequence ID" value="CAC13413.1"/>
    <property type="molecule type" value="Genomic_DNA"/>
</dbReference>
<dbReference type="InterPro" id="IPR011037">
    <property type="entry name" value="Pyrv_Knase-like_insert_dom_sf"/>
</dbReference>
<dbReference type="InterPro" id="IPR015793">
    <property type="entry name" value="Pyrv_Knase_brl"/>
</dbReference>
<keyword evidence="7" id="KW-0547">Nucleotide-binding</keyword>
<keyword evidence="5 14" id="KW-0808">Transferase</keyword>
<comment type="cofactor">
    <cofactor evidence="1">
        <name>K(+)</name>
        <dbReference type="ChEBI" id="CHEBI:29103"/>
    </cofactor>
</comment>
<keyword evidence="9" id="KW-0067">ATP-binding</keyword>
<reference evidence="16 17" key="1">
    <citation type="journal article" date="2001" name="Nucleic Acids Res.">
        <title>The complete genome sequence of the murine respiratory pathogen Mycoplasma pulmonis.</title>
        <authorList>
            <person name="Chambaud I."/>
            <person name="Heilig R."/>
            <person name="Ferris S."/>
            <person name="Barbe V."/>
            <person name="Samson D."/>
            <person name="Galisson F."/>
            <person name="Moszer I."/>
            <person name="Dybvig K."/>
            <person name="Wroblewski H."/>
            <person name="Viari A."/>
            <person name="Rocha E.P.C."/>
            <person name="Blanchard A."/>
        </authorList>
    </citation>
    <scope>NUCLEOTIDE SEQUENCE [LARGE SCALE GENOMIC DNA]</scope>
    <source>
        <strain evidence="16 17">UAB CTIP</strain>
    </source>
</reference>
<sequence length="475" mass="53264">MYSIKKKSKLIATIGPSSDNYEVLKELVENGVTCVRANFSHGDYQEQKRKFDLAKKVSHDLNTPLSLMLDTKGPEIRIGKMKDGVQKIEANQSLKIWVSEEKYKNLLGTSEDISVSYNMSQDLKKGNQVLLDDGKLDTIVEKVTPEYVQVRALNSHNLKTNKRINLPGVAFSLPFLSEKDKKDIAFGVENDINYVAASFVNSKENVLELRAILKSLNAEHVQIISKIESTLGIENIDEIIEHSDGIMIARGDLGLEIPYYEVPYWQKTIIRKCRNVGKVVIVATQMLDSMEHNTNPTRAEVTDVYFATELGADTTMLSGETAQGSFPVEAVKVMSKINQRAEKEFYSKLYYNAQLESNAKLATTKRAKIAYEVAKQTQSGDFKYTVVLSASGNLLKKVANFRPNTSIIGFVEDKKLINAFGIVSSVFVSLESVQKYFELKNNPLAAISTLKNYDARPGDRFLIVHNEKITQHVVE</sequence>
<comment type="pathway">
    <text evidence="2 14">Carbohydrate degradation; glycolysis; pyruvate from D-glyceraldehyde 3-phosphate: step 5/5.</text>
</comment>
<evidence type="ECO:0000256" key="5">
    <source>
        <dbReference type="ARBA" id="ARBA00022679"/>
    </source>
</evidence>
<evidence type="ECO:0000256" key="7">
    <source>
        <dbReference type="ARBA" id="ARBA00022741"/>
    </source>
</evidence>
<dbReference type="SUPFAM" id="SSF51621">
    <property type="entry name" value="Phosphoenolpyruvate/pyruvate domain"/>
    <property type="match status" value="1"/>
</dbReference>
<evidence type="ECO:0000256" key="4">
    <source>
        <dbReference type="ARBA" id="ARBA00012142"/>
    </source>
</evidence>
<keyword evidence="11 14" id="KW-0324">Glycolysis</keyword>
<evidence type="ECO:0000313" key="16">
    <source>
        <dbReference type="EMBL" id="CAC13413.1"/>
    </source>
</evidence>
<protein>
    <recommendedName>
        <fullName evidence="4 13">Pyruvate kinase</fullName>
        <ecNumber evidence="4 13">2.7.1.40</ecNumber>
    </recommendedName>
</protein>
<proteinExistence type="inferred from homology"/>
<accession>Q98QX0</accession>
<keyword evidence="17" id="KW-1185">Reference proteome</keyword>
<dbReference type="NCBIfam" id="NF004491">
    <property type="entry name" value="PRK05826.1"/>
    <property type="match status" value="1"/>
</dbReference>
<dbReference type="InterPro" id="IPR040442">
    <property type="entry name" value="Pyrv_kinase-like_dom_sf"/>
</dbReference>
<dbReference type="Gene3D" id="3.40.1380.20">
    <property type="entry name" value="Pyruvate kinase, C-terminal domain"/>
    <property type="match status" value="1"/>
</dbReference>
<evidence type="ECO:0000256" key="1">
    <source>
        <dbReference type="ARBA" id="ARBA00001958"/>
    </source>
</evidence>
<evidence type="ECO:0000256" key="2">
    <source>
        <dbReference type="ARBA" id="ARBA00004997"/>
    </source>
</evidence>
<dbReference type="Gene3D" id="3.20.20.60">
    <property type="entry name" value="Phosphoenolpyruvate-binding domains"/>
    <property type="match status" value="1"/>
</dbReference>
<evidence type="ECO:0000256" key="12">
    <source>
        <dbReference type="ARBA" id="ARBA00023317"/>
    </source>
</evidence>
<dbReference type="NCBIfam" id="TIGR01064">
    <property type="entry name" value="pyruv_kin"/>
    <property type="match status" value="1"/>
</dbReference>
<keyword evidence="8 14" id="KW-0418">Kinase</keyword>
<dbReference type="KEGG" id="mpu:MYPU_2400"/>
<dbReference type="EC" id="2.7.1.40" evidence="4 13"/>
<dbReference type="FunFam" id="2.40.33.10:FF:000001">
    <property type="entry name" value="Pyruvate kinase"/>
    <property type="match status" value="1"/>
</dbReference>
<evidence type="ECO:0000259" key="15">
    <source>
        <dbReference type="Pfam" id="PF00224"/>
    </source>
</evidence>
<evidence type="ECO:0000256" key="10">
    <source>
        <dbReference type="ARBA" id="ARBA00022842"/>
    </source>
</evidence>
<feature type="domain" description="Pyruvate kinase barrel" evidence="15">
    <location>
        <begin position="6"/>
        <end position="331"/>
    </location>
</feature>
<evidence type="ECO:0000256" key="6">
    <source>
        <dbReference type="ARBA" id="ARBA00022723"/>
    </source>
</evidence>
<dbReference type="BioCyc" id="MPUL272635:G1GT6-241-MONOMER"/>
<dbReference type="AlphaFoldDB" id="Q98QX0"/>
<dbReference type="UniPathway" id="UPA00109">
    <property type="reaction ID" value="UER00188"/>
</dbReference>
<dbReference type="InterPro" id="IPR036918">
    <property type="entry name" value="Pyrv_Knase_C_sf"/>
</dbReference>
<dbReference type="Proteomes" id="UP000000528">
    <property type="component" value="Chromosome"/>
</dbReference>
<dbReference type="InterPro" id="IPR001697">
    <property type="entry name" value="Pyr_Knase"/>
</dbReference>
<evidence type="ECO:0000256" key="14">
    <source>
        <dbReference type="RuleBase" id="RU000504"/>
    </source>
</evidence>
<dbReference type="PRINTS" id="PR01050">
    <property type="entry name" value="PYRUVTKNASE"/>
</dbReference>
<dbReference type="Gene3D" id="2.40.33.10">
    <property type="entry name" value="PK beta-barrel domain-like"/>
    <property type="match status" value="1"/>
</dbReference>
<keyword evidence="12 16" id="KW-0670">Pyruvate</keyword>
<dbReference type="GO" id="GO:0005524">
    <property type="term" value="F:ATP binding"/>
    <property type="evidence" value="ECO:0007669"/>
    <property type="project" value="UniProtKB-KW"/>
</dbReference>
<name>Q98QX0_MYCPU</name>
<evidence type="ECO:0000256" key="13">
    <source>
        <dbReference type="NCBIfam" id="TIGR01064"/>
    </source>
</evidence>
<comment type="catalytic activity">
    <reaction evidence="14">
        <text>pyruvate + ATP = phosphoenolpyruvate + ADP + H(+)</text>
        <dbReference type="Rhea" id="RHEA:18157"/>
        <dbReference type="ChEBI" id="CHEBI:15361"/>
        <dbReference type="ChEBI" id="CHEBI:15378"/>
        <dbReference type="ChEBI" id="CHEBI:30616"/>
        <dbReference type="ChEBI" id="CHEBI:58702"/>
        <dbReference type="ChEBI" id="CHEBI:456216"/>
        <dbReference type="EC" id="2.7.1.40"/>
    </reaction>
</comment>
<organism evidence="16 17">
    <name type="scientific">Mycoplasmopsis pulmonis (strain UAB CTIP)</name>
    <name type="common">Mycoplasma pulmonis</name>
    <dbReference type="NCBI Taxonomy" id="272635"/>
    <lineage>
        <taxon>Bacteria</taxon>
        <taxon>Bacillati</taxon>
        <taxon>Mycoplasmatota</taxon>
        <taxon>Mycoplasmoidales</taxon>
        <taxon>Metamycoplasmataceae</taxon>
        <taxon>Mycoplasmopsis</taxon>
    </lineage>
</organism>
<evidence type="ECO:0000256" key="11">
    <source>
        <dbReference type="ARBA" id="ARBA00023152"/>
    </source>
</evidence>
<evidence type="ECO:0000256" key="3">
    <source>
        <dbReference type="ARBA" id="ARBA00008663"/>
    </source>
</evidence>
<dbReference type="PANTHER" id="PTHR11817">
    <property type="entry name" value="PYRUVATE KINASE"/>
    <property type="match status" value="1"/>
</dbReference>
<comment type="similarity">
    <text evidence="3 14">Belongs to the pyruvate kinase family.</text>
</comment>
<evidence type="ECO:0000256" key="8">
    <source>
        <dbReference type="ARBA" id="ARBA00022777"/>
    </source>
</evidence>
<dbReference type="GO" id="GO:0000287">
    <property type="term" value="F:magnesium ion binding"/>
    <property type="evidence" value="ECO:0007669"/>
    <property type="project" value="UniProtKB-UniRule"/>
</dbReference>
<dbReference type="SUPFAM" id="SSF50800">
    <property type="entry name" value="PK beta-barrel domain-like"/>
    <property type="match status" value="1"/>
</dbReference>
<dbReference type="GO" id="GO:0016301">
    <property type="term" value="F:kinase activity"/>
    <property type="evidence" value="ECO:0007669"/>
    <property type="project" value="UniProtKB-KW"/>
</dbReference>
<dbReference type="InterPro" id="IPR015806">
    <property type="entry name" value="Pyrv_Knase_insert_dom_sf"/>
</dbReference>
<dbReference type="HOGENOM" id="CLU_015439_0_2_14"/>
<dbReference type="GO" id="GO:0030955">
    <property type="term" value="F:potassium ion binding"/>
    <property type="evidence" value="ECO:0007669"/>
    <property type="project" value="UniProtKB-UniRule"/>
</dbReference>
<dbReference type="InterPro" id="IPR015813">
    <property type="entry name" value="Pyrv/PenolPyrv_kinase-like_dom"/>
</dbReference>
<keyword evidence="6" id="KW-0479">Metal-binding</keyword>
<dbReference type="PIR" id="H90541">
    <property type="entry name" value="H90541"/>
</dbReference>
<dbReference type="RefSeq" id="WP_010925044.1">
    <property type="nucleotide sequence ID" value="NC_002771.1"/>
</dbReference>
<keyword evidence="10 14" id="KW-0460">Magnesium</keyword>
<dbReference type="STRING" id="272635.gene:17576828"/>
<gene>
    <name evidence="16" type="ordered locus">MYPU_2400</name>
</gene>
<evidence type="ECO:0000313" key="17">
    <source>
        <dbReference type="Proteomes" id="UP000000528"/>
    </source>
</evidence>